<dbReference type="EMBL" id="JAEPCR010000177">
    <property type="protein sequence ID" value="MCG7980948.1"/>
    <property type="molecule type" value="Genomic_DNA"/>
</dbReference>
<gene>
    <name evidence="1" type="ORF">JAY77_22725</name>
</gene>
<name>A0A9E4NPD6_9GAMM</name>
<dbReference type="SUPFAM" id="SSF81901">
    <property type="entry name" value="HCP-like"/>
    <property type="match status" value="1"/>
</dbReference>
<proteinExistence type="predicted"/>
<dbReference type="Gene3D" id="1.25.40.10">
    <property type="entry name" value="Tetratricopeptide repeat domain"/>
    <property type="match status" value="1"/>
</dbReference>
<dbReference type="Proteomes" id="UP000886674">
    <property type="component" value="Unassembled WGS sequence"/>
</dbReference>
<dbReference type="InterPro" id="IPR011990">
    <property type="entry name" value="TPR-like_helical_dom_sf"/>
</dbReference>
<dbReference type="InterPro" id="IPR006597">
    <property type="entry name" value="Sel1-like"/>
</dbReference>
<dbReference type="SMART" id="SM00671">
    <property type="entry name" value="SEL1"/>
    <property type="match status" value="3"/>
</dbReference>
<dbReference type="PANTHER" id="PTHR11102">
    <property type="entry name" value="SEL-1-LIKE PROTEIN"/>
    <property type="match status" value="1"/>
</dbReference>
<evidence type="ECO:0000313" key="1">
    <source>
        <dbReference type="EMBL" id="MCG7980948.1"/>
    </source>
</evidence>
<dbReference type="PANTHER" id="PTHR11102:SF160">
    <property type="entry name" value="ERAD-ASSOCIATED E3 UBIQUITIN-PROTEIN LIGASE COMPONENT HRD3"/>
    <property type="match status" value="1"/>
</dbReference>
<organism evidence="1 2">
    <name type="scientific">Candidatus Thiodiazotropha taylori</name>
    <dbReference type="NCBI Taxonomy" id="2792791"/>
    <lineage>
        <taxon>Bacteria</taxon>
        <taxon>Pseudomonadati</taxon>
        <taxon>Pseudomonadota</taxon>
        <taxon>Gammaproteobacteria</taxon>
        <taxon>Chromatiales</taxon>
        <taxon>Sedimenticolaceae</taxon>
        <taxon>Candidatus Thiodiazotropha</taxon>
    </lineage>
</organism>
<dbReference type="AlphaFoldDB" id="A0A9E4NPD6"/>
<reference evidence="1" key="1">
    <citation type="journal article" date="2021" name="Proc. Natl. Acad. Sci. U.S.A.">
        <title>Global biogeography of chemosynthetic symbionts reveals both localized and globally distributed symbiont groups. .</title>
        <authorList>
            <person name="Osvatic J.T."/>
            <person name="Wilkins L.G.E."/>
            <person name="Leibrecht L."/>
            <person name="Leray M."/>
            <person name="Zauner S."/>
            <person name="Polzin J."/>
            <person name="Camacho Y."/>
            <person name="Gros O."/>
            <person name="van Gils J.A."/>
            <person name="Eisen J.A."/>
            <person name="Petersen J.M."/>
            <person name="Yuen B."/>
        </authorList>
    </citation>
    <scope>NUCLEOTIDE SEQUENCE</scope>
    <source>
        <strain evidence="1">MAGclacostrist055</strain>
    </source>
</reference>
<sequence>MSNKRLNTILLILTLIMPSLSFADPHEDYLRGLAAYQREDLMTAIESLKIAADSGHAKAQSLLGYIYDIAEENEQAFHYYRQAAEQGEADGAYGMGTLYATGEGVVQDLFEAVRWFEKAADAGHPQAIDLLATAYLNGGLALTKDSAKAIDLLERGAALGHSPSIERLKALKEKEGI</sequence>
<dbReference type="Pfam" id="PF08238">
    <property type="entry name" value="Sel1"/>
    <property type="match status" value="3"/>
</dbReference>
<comment type="caution">
    <text evidence="1">The sequence shown here is derived from an EMBL/GenBank/DDBJ whole genome shotgun (WGS) entry which is preliminary data.</text>
</comment>
<protein>
    <submittedName>
        <fullName evidence="1">Sel1 repeat family protein</fullName>
    </submittedName>
</protein>
<dbReference type="InterPro" id="IPR050767">
    <property type="entry name" value="Sel1_AlgK"/>
</dbReference>
<evidence type="ECO:0000313" key="2">
    <source>
        <dbReference type="Proteomes" id="UP000886674"/>
    </source>
</evidence>
<accession>A0A9E4NPD6</accession>